<reference evidence="3 4" key="1">
    <citation type="journal article" date="2016" name="Mol. Biol. Evol.">
        <title>Comparative Genomics of Early-Diverging Mushroom-Forming Fungi Provides Insights into the Origins of Lignocellulose Decay Capabilities.</title>
        <authorList>
            <person name="Nagy L.G."/>
            <person name="Riley R."/>
            <person name="Tritt A."/>
            <person name="Adam C."/>
            <person name="Daum C."/>
            <person name="Floudas D."/>
            <person name="Sun H."/>
            <person name="Yadav J.S."/>
            <person name="Pangilinan J."/>
            <person name="Larsson K.H."/>
            <person name="Matsuura K."/>
            <person name="Barry K."/>
            <person name="Labutti K."/>
            <person name="Kuo R."/>
            <person name="Ohm R.A."/>
            <person name="Bhattacharya S.S."/>
            <person name="Shirouzu T."/>
            <person name="Yoshinaga Y."/>
            <person name="Martin F.M."/>
            <person name="Grigoriev I.V."/>
            <person name="Hibbett D.S."/>
        </authorList>
    </citation>
    <scope>NUCLEOTIDE SEQUENCE [LARGE SCALE GENOMIC DNA]</scope>
    <source>
        <strain evidence="3 4">HHB14362 ss-1</strain>
    </source>
</reference>
<dbReference type="PANTHER" id="PTHR38248:SF2">
    <property type="entry name" value="FUNK1 11"/>
    <property type="match status" value="1"/>
</dbReference>
<dbReference type="PANTHER" id="PTHR38248">
    <property type="entry name" value="FUNK1 6"/>
    <property type="match status" value="1"/>
</dbReference>
<evidence type="ECO:0000313" key="3">
    <source>
        <dbReference type="EMBL" id="KZT23021.1"/>
    </source>
</evidence>
<dbReference type="InterPro" id="IPR011009">
    <property type="entry name" value="Kinase-like_dom_sf"/>
</dbReference>
<gene>
    <name evidence="3" type="ORF">NEOLEDRAFT_579186</name>
</gene>
<dbReference type="SUPFAM" id="SSF56112">
    <property type="entry name" value="Protein kinase-like (PK-like)"/>
    <property type="match status" value="1"/>
</dbReference>
<feature type="region of interest" description="Disordered" evidence="1">
    <location>
        <begin position="170"/>
        <end position="235"/>
    </location>
</feature>
<dbReference type="InterPro" id="IPR040976">
    <property type="entry name" value="Pkinase_fungal"/>
</dbReference>
<proteinExistence type="predicted"/>
<dbReference type="Pfam" id="PF17667">
    <property type="entry name" value="Pkinase_fungal"/>
    <property type="match status" value="1"/>
</dbReference>
<dbReference type="AlphaFoldDB" id="A0A165QXT2"/>
<protein>
    <recommendedName>
        <fullName evidence="2">Fungal-type protein kinase domain-containing protein</fullName>
    </recommendedName>
</protein>
<dbReference type="Gene3D" id="1.10.510.10">
    <property type="entry name" value="Transferase(Phosphotransferase) domain 1"/>
    <property type="match status" value="1"/>
</dbReference>
<dbReference type="EMBL" id="KV425589">
    <property type="protein sequence ID" value="KZT23021.1"/>
    <property type="molecule type" value="Genomic_DNA"/>
</dbReference>
<evidence type="ECO:0000313" key="4">
    <source>
        <dbReference type="Proteomes" id="UP000076761"/>
    </source>
</evidence>
<accession>A0A165QXT2</accession>
<name>A0A165QXT2_9AGAM</name>
<organism evidence="3 4">
    <name type="scientific">Neolentinus lepideus HHB14362 ss-1</name>
    <dbReference type="NCBI Taxonomy" id="1314782"/>
    <lineage>
        <taxon>Eukaryota</taxon>
        <taxon>Fungi</taxon>
        <taxon>Dikarya</taxon>
        <taxon>Basidiomycota</taxon>
        <taxon>Agaricomycotina</taxon>
        <taxon>Agaricomycetes</taxon>
        <taxon>Gloeophyllales</taxon>
        <taxon>Gloeophyllaceae</taxon>
        <taxon>Neolentinus</taxon>
    </lineage>
</organism>
<dbReference type="OrthoDB" id="5584477at2759"/>
<keyword evidence="4" id="KW-1185">Reference proteome</keyword>
<dbReference type="Proteomes" id="UP000076761">
    <property type="component" value="Unassembled WGS sequence"/>
</dbReference>
<feature type="domain" description="Fungal-type protein kinase" evidence="2">
    <location>
        <begin position="240"/>
        <end position="575"/>
    </location>
</feature>
<evidence type="ECO:0000256" key="1">
    <source>
        <dbReference type="SAM" id="MobiDB-lite"/>
    </source>
</evidence>
<sequence>MNELQKLLFEFREVPDERGRYKPFCSLANKILEKLPQTAGTSEMGLRSPRDKGDRLVFQRSDPMQTHMDIDNYPLSSGSPNVRVPDVIGLALRDALLTTQDQENKFMTEAMDLSKAWKKHAFETALLPPKDASASIKLQVGLEFKTIKSSMEAIPCEFSTELQEVLAQDVMNESREKDGNVKGSRKRKSDTQDGKAAKKVKASNGVKDLVSASDGSHTFSHSSHEKDPVSESLTSKMPPNVQVATYATERLSSSITIDHSLQLIIIDSTIWLWWFDRGGAIQSCGMNFITHLPYFVLLLDILRRFDEHAWGASRVFQKKDSEDVLDVEIHGPGPEPAKVTVTLGALTHLHLHLFRHGTAVVPATSEDPCPISVTKKLSEYEMVAKICDLDEQRENEINILAEVYKVAAEEKEDAKRVRGHVPILLASRDWEDEYAERMQRILGISRSKGKRRFRRLRILLFRRLRPISELSGKEFMKAFRDCFLCHGVLWMSNIYHRDISENNLMYTRVNKVVVGVLNDFDLSIIHSDDLPLASERTGTIPFMAYALLRDFNTGKKVPHIYEYDAESFAYVGLWISARYDNGTIVNHNAYRKWTQPTAADAIAEWKRRALTHCEPATTSHERHFITIQLLARRAVQCIHAAEMRQCGPGVMESEDEARYAQEPVKACFDRLSAIIHGKSLPLEYLEYFEEGDKRFNEWKVTDPLSLWCIRPGLP</sequence>
<evidence type="ECO:0000259" key="2">
    <source>
        <dbReference type="Pfam" id="PF17667"/>
    </source>
</evidence>
<dbReference type="InParanoid" id="A0A165QXT2"/>